<dbReference type="Pfam" id="PF00271">
    <property type="entry name" value="Helicase_C"/>
    <property type="match status" value="1"/>
</dbReference>
<keyword evidence="8" id="KW-0812">Transmembrane</keyword>
<name>A0A9I9CXT2_CUCME</name>
<dbReference type="EC" id="3.6.4.13" evidence="1"/>
<dbReference type="FunFam" id="3.40.50.300:FF:000008">
    <property type="entry name" value="ATP-dependent RNA helicase RhlB"/>
    <property type="match status" value="1"/>
</dbReference>
<dbReference type="GO" id="GO:0003724">
    <property type="term" value="F:RNA helicase activity"/>
    <property type="evidence" value="ECO:0007669"/>
    <property type="project" value="UniProtKB-EC"/>
</dbReference>
<dbReference type="PROSITE" id="PS01159">
    <property type="entry name" value="WW_DOMAIN_1"/>
    <property type="match status" value="1"/>
</dbReference>
<feature type="domain" description="WW" evidence="9">
    <location>
        <begin position="19"/>
        <end position="53"/>
    </location>
</feature>
<feature type="compositionally biased region" description="Basic and acidic residues" evidence="7">
    <location>
        <begin position="808"/>
        <end position="824"/>
    </location>
</feature>
<dbReference type="SMART" id="SM00490">
    <property type="entry name" value="HELICc"/>
    <property type="match status" value="1"/>
</dbReference>
<keyword evidence="3" id="KW-0378">Hydrolase</keyword>
<feature type="compositionally biased region" description="Basic and acidic residues" evidence="7">
    <location>
        <begin position="638"/>
        <end position="647"/>
    </location>
</feature>
<feature type="compositionally biased region" description="Basic and acidic residues" evidence="7">
    <location>
        <begin position="86"/>
        <end position="103"/>
    </location>
</feature>
<feature type="domain" description="Helicase C-terminal" evidence="11">
    <location>
        <begin position="477"/>
        <end position="621"/>
    </location>
</feature>
<evidence type="ECO:0000313" key="12">
    <source>
        <dbReference type="EnsemblPlants" id="MELO3C009973.2.1"/>
    </source>
</evidence>
<dbReference type="Pfam" id="PF00397">
    <property type="entry name" value="WW"/>
    <property type="match status" value="1"/>
</dbReference>
<feature type="region of interest" description="Disordered" evidence="7">
    <location>
        <begin position="71"/>
        <end position="142"/>
    </location>
</feature>
<keyword evidence="4" id="KW-0347">Helicase</keyword>
<feature type="region of interest" description="Disordered" evidence="7">
    <location>
        <begin position="631"/>
        <end position="857"/>
    </location>
</feature>
<keyword evidence="5" id="KW-0067">ATP-binding</keyword>
<dbReference type="GO" id="GO:0003723">
    <property type="term" value="F:RNA binding"/>
    <property type="evidence" value="ECO:0007669"/>
    <property type="project" value="UniProtKB-KW"/>
</dbReference>
<evidence type="ECO:0000256" key="7">
    <source>
        <dbReference type="SAM" id="MobiDB-lite"/>
    </source>
</evidence>
<dbReference type="InterPro" id="IPR027417">
    <property type="entry name" value="P-loop_NTPase"/>
</dbReference>
<evidence type="ECO:0000256" key="5">
    <source>
        <dbReference type="ARBA" id="ARBA00022840"/>
    </source>
</evidence>
<dbReference type="PANTHER" id="PTHR47958">
    <property type="entry name" value="ATP-DEPENDENT RNA HELICASE DBP3"/>
    <property type="match status" value="1"/>
</dbReference>
<dbReference type="SUPFAM" id="SSF51045">
    <property type="entry name" value="WW domain"/>
    <property type="match status" value="1"/>
</dbReference>
<dbReference type="InterPro" id="IPR014001">
    <property type="entry name" value="Helicase_ATP-bd"/>
</dbReference>
<feature type="region of interest" description="Disordered" evidence="7">
    <location>
        <begin position="1"/>
        <end position="21"/>
    </location>
</feature>
<reference evidence="12" key="1">
    <citation type="submission" date="2023-03" db="UniProtKB">
        <authorList>
            <consortium name="EnsemblPlants"/>
        </authorList>
    </citation>
    <scope>IDENTIFICATION</scope>
</reference>
<dbReference type="SMART" id="SM00456">
    <property type="entry name" value="WW"/>
    <property type="match status" value="1"/>
</dbReference>
<sequence length="857" mass="93692">MAATATAVSVGPRYAPEDPTLPKPWRGLVDGKTGYLYFWNPETNVTQYERPVAAAPLNSSIVSISSSVQIQKPSSGHSYNNNLNENNDKYGRGSHAPKQEVARGETFQSHDTSNGIHGAPSTGHGGAPLKGHKPSDAGSGLSADSYRQRHEITFSGDNVPAPFSSFEVTGFPPEILREVRYLLLGGANVVRCGALFVWGLALIWSALLWWTNFWEGLSESPIFAAGTAVGDDSVSHYLQAASNGRMHMGDDASSGLSVHNAGFSAPTPIQAQSWPIALQSRDIVAIAKTGSGKTLGYLIPGFIHLKRIRNDPKLGPTVLVLSPTRELATQIQDEAVKFGKSSRISCACLYGGAPKGPQLRDIDRGVDIVVATPGRLNDILEMRRISLHQVSYLVLDEADRMLDMGFEPQIRKIVKEVPARRQTLMYTATWPKEVRKIASDLLVNPIQVNIGNVDELVANKSITQHIEPLAPLEKHRRLEQILRSQEPGSKVIIFCSTKKMCDQLARNLTRQFGAAAIHGDKSQGERDHVLGQFRTGRTPVLVATDVAARGLDIKDIRVVINYDFPSGVEDYVHRIGRTGRAGATGIAYTFFGEQDAKYASDLIKILEGANQRVPPELRDMASRSYGMAKFRRWGSGSDGRDGGRGGRNDSNSGGRGGRGMSSFSSSKPERGGGRGYDFDSRDRYDSGYNRGRSRSPPRGGAGGDRTKSWNRDHSPPGWSPDRSAPARDRSPVRSFHQSMMERSNIPPRGIENASKNGSGSWNQVRSRSRSRSRSPNRFNRAPPARERSPILSFHKTVLDKGNSGGTHDNLDNKDSRRSPRDRTDGGGYEKSSRSSYPREEDEEGMIPQDEQGKGASD</sequence>
<dbReference type="Pfam" id="PF00270">
    <property type="entry name" value="DEAD"/>
    <property type="match status" value="1"/>
</dbReference>
<dbReference type="SUPFAM" id="SSF52540">
    <property type="entry name" value="P-loop containing nucleoside triphosphate hydrolases"/>
    <property type="match status" value="1"/>
</dbReference>
<evidence type="ECO:0000256" key="3">
    <source>
        <dbReference type="ARBA" id="ARBA00022801"/>
    </source>
</evidence>
<dbReference type="Gene3D" id="3.40.50.300">
    <property type="entry name" value="P-loop containing nucleotide triphosphate hydrolases"/>
    <property type="match status" value="2"/>
</dbReference>
<dbReference type="PROSITE" id="PS50020">
    <property type="entry name" value="WW_DOMAIN_2"/>
    <property type="match status" value="1"/>
</dbReference>
<dbReference type="InterPro" id="IPR036020">
    <property type="entry name" value="WW_dom_sf"/>
</dbReference>
<organism evidence="12">
    <name type="scientific">Cucumis melo</name>
    <name type="common">Muskmelon</name>
    <dbReference type="NCBI Taxonomy" id="3656"/>
    <lineage>
        <taxon>Eukaryota</taxon>
        <taxon>Viridiplantae</taxon>
        <taxon>Streptophyta</taxon>
        <taxon>Embryophyta</taxon>
        <taxon>Tracheophyta</taxon>
        <taxon>Spermatophyta</taxon>
        <taxon>Magnoliopsida</taxon>
        <taxon>eudicotyledons</taxon>
        <taxon>Gunneridae</taxon>
        <taxon>Pentapetalae</taxon>
        <taxon>rosids</taxon>
        <taxon>fabids</taxon>
        <taxon>Cucurbitales</taxon>
        <taxon>Cucurbitaceae</taxon>
        <taxon>Benincaseae</taxon>
        <taxon>Cucumis</taxon>
    </lineage>
</organism>
<evidence type="ECO:0000256" key="8">
    <source>
        <dbReference type="SAM" id="Phobius"/>
    </source>
</evidence>
<dbReference type="GO" id="GO:0005524">
    <property type="term" value="F:ATP binding"/>
    <property type="evidence" value="ECO:0007669"/>
    <property type="project" value="UniProtKB-KW"/>
</dbReference>
<keyword evidence="2" id="KW-0547">Nucleotide-binding</keyword>
<dbReference type="SMART" id="SM00487">
    <property type="entry name" value="DEXDc"/>
    <property type="match status" value="1"/>
</dbReference>
<dbReference type="CDD" id="cd00201">
    <property type="entry name" value="WW"/>
    <property type="match status" value="1"/>
</dbReference>
<keyword evidence="8" id="KW-0472">Membrane</keyword>
<dbReference type="EnsemblPlants" id="MELO3C009973.2.1">
    <property type="protein sequence ID" value="MELO3C009973.2.1"/>
    <property type="gene ID" value="MELO3C009973.2"/>
</dbReference>
<dbReference type="CDD" id="cd18787">
    <property type="entry name" value="SF2_C_DEAD"/>
    <property type="match status" value="1"/>
</dbReference>
<feature type="compositionally biased region" description="Low complexity" evidence="7">
    <location>
        <begin position="71"/>
        <end position="85"/>
    </location>
</feature>
<dbReference type="InterPro" id="IPR001650">
    <property type="entry name" value="Helicase_C-like"/>
</dbReference>
<dbReference type="InterPro" id="IPR000629">
    <property type="entry name" value="RNA-helicase_DEAD-box_CS"/>
</dbReference>
<evidence type="ECO:0000259" key="10">
    <source>
        <dbReference type="PROSITE" id="PS51192"/>
    </source>
</evidence>
<feature type="compositionally biased region" description="Polar residues" evidence="7">
    <location>
        <begin position="753"/>
        <end position="764"/>
    </location>
</feature>
<accession>A0A9I9CXT2</accession>
<dbReference type="Gene3D" id="2.20.70.10">
    <property type="match status" value="1"/>
</dbReference>
<dbReference type="GO" id="GO:0016787">
    <property type="term" value="F:hydrolase activity"/>
    <property type="evidence" value="ECO:0007669"/>
    <property type="project" value="UniProtKB-KW"/>
</dbReference>
<dbReference type="AlphaFoldDB" id="A0A9I9CXT2"/>
<feature type="compositionally biased region" description="Basic and acidic residues" evidence="7">
    <location>
        <begin position="704"/>
        <end position="714"/>
    </location>
</feature>
<dbReference type="Gramene" id="MELO3C009973.2.1">
    <property type="protein sequence ID" value="MELO3C009973.2.1"/>
    <property type="gene ID" value="MELO3C009973.2"/>
</dbReference>
<dbReference type="InterPro" id="IPR011545">
    <property type="entry name" value="DEAD/DEAH_box_helicase_dom"/>
</dbReference>
<dbReference type="PROSITE" id="PS51192">
    <property type="entry name" value="HELICASE_ATP_BIND_1"/>
    <property type="match status" value="1"/>
</dbReference>
<evidence type="ECO:0000256" key="2">
    <source>
        <dbReference type="ARBA" id="ARBA00022741"/>
    </source>
</evidence>
<evidence type="ECO:0000256" key="1">
    <source>
        <dbReference type="ARBA" id="ARBA00012552"/>
    </source>
</evidence>
<dbReference type="PROSITE" id="PS00039">
    <property type="entry name" value="DEAD_ATP_HELICASE"/>
    <property type="match status" value="1"/>
</dbReference>
<evidence type="ECO:0000259" key="11">
    <source>
        <dbReference type="PROSITE" id="PS51194"/>
    </source>
</evidence>
<protein>
    <recommendedName>
        <fullName evidence="1">RNA helicase</fullName>
        <ecNumber evidence="1">3.6.4.13</ecNumber>
    </recommendedName>
</protein>
<feature type="transmembrane region" description="Helical" evidence="8">
    <location>
        <begin position="181"/>
        <end position="210"/>
    </location>
</feature>
<feature type="domain" description="Helicase ATP-binding" evidence="10">
    <location>
        <begin position="274"/>
        <end position="448"/>
    </location>
</feature>
<evidence type="ECO:0000256" key="4">
    <source>
        <dbReference type="ARBA" id="ARBA00022806"/>
    </source>
</evidence>
<keyword evidence="8" id="KW-1133">Transmembrane helix</keyword>
<evidence type="ECO:0000256" key="6">
    <source>
        <dbReference type="ARBA" id="ARBA00022884"/>
    </source>
</evidence>
<dbReference type="InterPro" id="IPR001202">
    <property type="entry name" value="WW_dom"/>
</dbReference>
<keyword evidence="6" id="KW-0694">RNA-binding</keyword>
<dbReference type="PROSITE" id="PS51194">
    <property type="entry name" value="HELICASE_CTER"/>
    <property type="match status" value="1"/>
</dbReference>
<feature type="compositionally biased region" description="Basic and acidic residues" evidence="7">
    <location>
        <begin position="667"/>
        <end position="685"/>
    </location>
</feature>
<feature type="compositionally biased region" description="Polar residues" evidence="7">
    <location>
        <begin position="106"/>
        <end position="115"/>
    </location>
</feature>
<evidence type="ECO:0000259" key="9">
    <source>
        <dbReference type="PROSITE" id="PS50020"/>
    </source>
</evidence>
<proteinExistence type="predicted"/>